<dbReference type="Proteomes" id="UP000664032">
    <property type="component" value="Unassembled WGS sequence"/>
</dbReference>
<dbReference type="EMBL" id="JAFIQS020000013">
    <property type="protein sequence ID" value="KAH9474901.1"/>
    <property type="molecule type" value="Genomic_DNA"/>
</dbReference>
<name>A0ACB8GH99_PSICU</name>
<accession>A0ACB8GH99</accession>
<keyword evidence="2" id="KW-1185">Reference proteome</keyword>
<reference evidence="1" key="1">
    <citation type="submission" date="2021-10" db="EMBL/GenBank/DDBJ databases">
        <title>Psilocybe cubensis genome.</title>
        <authorList>
            <person name="Mckernan K.J."/>
            <person name="Crawford S."/>
            <person name="Trippe A."/>
            <person name="Kane L.T."/>
            <person name="Mclaughlin S."/>
        </authorList>
    </citation>
    <scope>NUCLEOTIDE SEQUENCE</scope>
    <source>
        <strain evidence="1">MGC-MH-2018</strain>
    </source>
</reference>
<proteinExistence type="predicted"/>
<sequence length="439" mass="49025">MIRNKSSSSNHKSSNMQVSTQSAKNTANTANNENMQGLNDEYKQLSSGAKVRGLREIISREEKKVGSIQVVETLVGSKQLTRNGRAFIRLLYSTSRFTNREIAEAVSSNPSAVKRVVENRYGKNADDLSRDEDIYATYITHTMNLQKFANELPPLSMKKSTSGVSTIIPTLPPSKQEQEFLRDRNEVEEEKNRGKGAKQKTVTLSLSFFNLKTHFATILPPQENIKTTNAIEARGVDDRIDEESTSDASSDESNIFKTKTVAHFSDKGAESDAYNNFLEEEQFSKDPGMRPKTTSFKEKRARFSIDQPEARSVAGKLPPSPVSTNETPSKPQKRKCEEMESLPLNAPSSSKIAKRCDTDDDRRRITGFFKSRGYYLSAVIDGLVEAGFGPTELELLRGKPREVVAKQLVKWGDLRRIKADALAQAIESATAEDWRKLVA</sequence>
<evidence type="ECO:0000313" key="1">
    <source>
        <dbReference type="EMBL" id="KAH9474901.1"/>
    </source>
</evidence>
<gene>
    <name evidence="1" type="ORF">JR316_0013369</name>
</gene>
<organism evidence="1 2">
    <name type="scientific">Psilocybe cubensis</name>
    <name type="common">Psychedelic mushroom</name>
    <name type="synonym">Stropharia cubensis</name>
    <dbReference type="NCBI Taxonomy" id="181762"/>
    <lineage>
        <taxon>Eukaryota</taxon>
        <taxon>Fungi</taxon>
        <taxon>Dikarya</taxon>
        <taxon>Basidiomycota</taxon>
        <taxon>Agaricomycotina</taxon>
        <taxon>Agaricomycetes</taxon>
        <taxon>Agaricomycetidae</taxon>
        <taxon>Agaricales</taxon>
        <taxon>Agaricineae</taxon>
        <taxon>Strophariaceae</taxon>
        <taxon>Psilocybe</taxon>
    </lineage>
</organism>
<protein>
    <submittedName>
        <fullName evidence="1">Uncharacterized protein</fullName>
    </submittedName>
</protein>
<comment type="caution">
    <text evidence="1">The sequence shown here is derived from an EMBL/GenBank/DDBJ whole genome shotgun (WGS) entry which is preliminary data.</text>
</comment>
<evidence type="ECO:0000313" key="2">
    <source>
        <dbReference type="Proteomes" id="UP000664032"/>
    </source>
</evidence>